<dbReference type="HOGENOM" id="CLU_3351227_0_0_1"/>
<sequence length="37" mass="4118">MLGWPKSADQQPKIAFSVPGDFVFFNEAGENWVSFVA</sequence>
<evidence type="ECO:0000313" key="2">
    <source>
        <dbReference type="Proteomes" id="UP000005446"/>
    </source>
</evidence>
<dbReference type="Proteomes" id="UP000005446">
    <property type="component" value="Unassembled WGS sequence"/>
</dbReference>
<dbReference type="EMBL" id="AGUE01000016">
    <property type="protein sequence ID" value="EHL03065.1"/>
    <property type="molecule type" value="Genomic_DNA"/>
</dbReference>
<comment type="caution">
    <text evidence="1">The sequence shown here is derived from an EMBL/GenBank/DDBJ whole genome shotgun (WGS) entry which is preliminary data.</text>
</comment>
<evidence type="ECO:0000313" key="1">
    <source>
        <dbReference type="EMBL" id="EHL03065.1"/>
    </source>
</evidence>
<name>H0EF02_GLAL7</name>
<accession>H0EF02</accession>
<organism evidence="1 2">
    <name type="scientific">Glarea lozoyensis (strain ATCC 74030 / MF5533)</name>
    <dbReference type="NCBI Taxonomy" id="1104152"/>
    <lineage>
        <taxon>Eukaryota</taxon>
        <taxon>Fungi</taxon>
        <taxon>Dikarya</taxon>
        <taxon>Ascomycota</taxon>
        <taxon>Pezizomycotina</taxon>
        <taxon>Leotiomycetes</taxon>
        <taxon>Helotiales</taxon>
        <taxon>Helotiaceae</taxon>
        <taxon>Glarea</taxon>
    </lineage>
</organism>
<reference evidence="1 2" key="1">
    <citation type="journal article" date="2012" name="Eukaryot. Cell">
        <title>Genome sequence of the fungus Glarea lozoyensis: the first genome sequence of a species from the Helotiaceae family.</title>
        <authorList>
            <person name="Youssar L."/>
            <person name="Gruening B.A."/>
            <person name="Erxleben A."/>
            <person name="Guenther S."/>
            <person name="Huettel W."/>
        </authorList>
    </citation>
    <scope>NUCLEOTIDE SEQUENCE [LARGE SCALE GENOMIC DNA]</scope>
    <source>
        <strain evidence="2">ATCC 74030 / MF5533</strain>
    </source>
</reference>
<protein>
    <submittedName>
        <fullName evidence="1">Uncharacterized protein</fullName>
    </submittedName>
</protein>
<proteinExistence type="predicted"/>
<dbReference type="InParanoid" id="H0EF02"/>
<gene>
    <name evidence="1" type="ORF">M7I_1039</name>
</gene>
<dbReference type="AlphaFoldDB" id="H0EF02"/>
<keyword evidence="2" id="KW-1185">Reference proteome</keyword>